<feature type="compositionally biased region" description="Basic and acidic residues" evidence="1">
    <location>
        <begin position="70"/>
        <end position="88"/>
    </location>
</feature>
<feature type="non-terminal residue" evidence="2">
    <location>
        <position position="1"/>
    </location>
</feature>
<dbReference type="AlphaFoldDB" id="A0A438G3Z4"/>
<feature type="compositionally biased region" description="Basic and acidic residues" evidence="1">
    <location>
        <begin position="115"/>
        <end position="142"/>
    </location>
</feature>
<feature type="region of interest" description="Disordered" evidence="1">
    <location>
        <begin position="1"/>
        <end position="146"/>
    </location>
</feature>
<accession>A0A438G3Z4</accession>
<dbReference type="EMBL" id="QGNW01000614">
    <property type="protein sequence ID" value="RVW66934.1"/>
    <property type="molecule type" value="Genomic_DNA"/>
</dbReference>
<gene>
    <name evidence="2" type="primary">CYCT1-5_0</name>
    <name evidence="2" type="ORF">CK203_063642</name>
</gene>
<dbReference type="Proteomes" id="UP000288805">
    <property type="component" value="Unassembled WGS sequence"/>
</dbReference>
<protein>
    <submittedName>
        <fullName evidence="2">Cyclin-T1-5</fullName>
    </submittedName>
</protein>
<organism evidence="2 3">
    <name type="scientific">Vitis vinifera</name>
    <name type="common">Grape</name>
    <dbReference type="NCBI Taxonomy" id="29760"/>
    <lineage>
        <taxon>Eukaryota</taxon>
        <taxon>Viridiplantae</taxon>
        <taxon>Streptophyta</taxon>
        <taxon>Embryophyta</taxon>
        <taxon>Tracheophyta</taxon>
        <taxon>Spermatophyta</taxon>
        <taxon>Magnoliopsida</taxon>
        <taxon>eudicotyledons</taxon>
        <taxon>Gunneridae</taxon>
        <taxon>Pentapetalae</taxon>
        <taxon>rosids</taxon>
        <taxon>Vitales</taxon>
        <taxon>Vitaceae</taxon>
        <taxon>Viteae</taxon>
        <taxon>Vitis</taxon>
    </lineage>
</organism>
<proteinExistence type="predicted"/>
<evidence type="ECO:0000256" key="1">
    <source>
        <dbReference type="SAM" id="MobiDB-lite"/>
    </source>
</evidence>
<comment type="caution">
    <text evidence="2">The sequence shown here is derived from an EMBL/GenBank/DDBJ whole genome shotgun (WGS) entry which is preliminary data.</text>
</comment>
<evidence type="ECO:0000313" key="3">
    <source>
        <dbReference type="Proteomes" id="UP000288805"/>
    </source>
</evidence>
<reference evidence="2 3" key="1">
    <citation type="journal article" date="2018" name="PLoS Genet.">
        <title>Population sequencing reveals clonal diversity and ancestral inbreeding in the grapevine cultivar Chardonnay.</title>
        <authorList>
            <person name="Roach M.J."/>
            <person name="Johnson D.L."/>
            <person name="Bohlmann J."/>
            <person name="van Vuuren H.J."/>
            <person name="Jones S.J."/>
            <person name="Pretorius I.S."/>
            <person name="Schmidt S.A."/>
            <person name="Borneman A.R."/>
        </authorList>
    </citation>
    <scope>NUCLEOTIDE SEQUENCE [LARGE SCALE GENOMIC DNA]</scope>
    <source>
        <strain evidence="3">cv. Chardonnay</strain>
        <tissue evidence="2">Leaf</tissue>
    </source>
</reference>
<feature type="compositionally biased region" description="Polar residues" evidence="1">
    <location>
        <begin position="50"/>
        <end position="69"/>
    </location>
</feature>
<feature type="region of interest" description="Disordered" evidence="1">
    <location>
        <begin position="196"/>
        <end position="294"/>
    </location>
</feature>
<evidence type="ECO:0000313" key="2">
    <source>
        <dbReference type="EMBL" id="RVW66934.1"/>
    </source>
</evidence>
<name>A0A438G3Z4_VITVI</name>
<sequence>AHRATSKAPAANEEYVMSNAHGGGTPLKPATSKPVASKPASDQPYVDNISGPSRTSQNRSNDYGSTEMRSASDHKADGESSDYHEHEPSLYQENLGEGQNASRHGSEGPGEDDQERTGGRSEAREAGELKDKYHGRNLEYRDGLLGQSPQEAIKKIDKDKVKAALEKRRKTRGDMTRKTDLMDEDDLIERELEDGIELAVETEKTKRRGGKAGPNPPTGQNMRAHTMGSIKMMKMDTTKGLKPLSSRGSDLENVEEGEVSAFDDADRAFRSPKSSSRKRKPGSSPETLRWKAAA</sequence>
<feature type="compositionally biased region" description="Acidic residues" evidence="1">
    <location>
        <begin position="252"/>
        <end position="263"/>
    </location>
</feature>